<dbReference type="Pfam" id="PF06240">
    <property type="entry name" value="COXG"/>
    <property type="match status" value="1"/>
</dbReference>
<name>A0A437M417_9PROT</name>
<dbReference type="Proteomes" id="UP000282957">
    <property type="component" value="Unassembled WGS sequence"/>
</dbReference>
<dbReference type="SUPFAM" id="SSF55961">
    <property type="entry name" value="Bet v1-like"/>
    <property type="match status" value="1"/>
</dbReference>
<dbReference type="AlphaFoldDB" id="A0A437M417"/>
<dbReference type="InterPro" id="IPR023393">
    <property type="entry name" value="START-like_dom_sf"/>
</dbReference>
<dbReference type="Gene3D" id="3.30.530.20">
    <property type="match status" value="1"/>
</dbReference>
<organism evidence="1 2">
    <name type="scientific">Rhodovarius crocodyli</name>
    <dbReference type="NCBI Taxonomy" id="1979269"/>
    <lineage>
        <taxon>Bacteria</taxon>
        <taxon>Pseudomonadati</taxon>
        <taxon>Pseudomonadota</taxon>
        <taxon>Alphaproteobacteria</taxon>
        <taxon>Acetobacterales</taxon>
        <taxon>Roseomonadaceae</taxon>
        <taxon>Rhodovarius</taxon>
    </lineage>
</organism>
<dbReference type="RefSeq" id="WP_127789169.1">
    <property type="nucleotide sequence ID" value="NZ_SACL01000007.1"/>
</dbReference>
<gene>
    <name evidence="1" type="ORF">EOD42_19075</name>
</gene>
<protein>
    <submittedName>
        <fullName evidence="1">Carbon monoxide dehydrogenase</fullName>
    </submittedName>
</protein>
<comment type="caution">
    <text evidence="1">The sequence shown here is derived from an EMBL/GenBank/DDBJ whole genome shotgun (WGS) entry which is preliminary data.</text>
</comment>
<dbReference type="InterPro" id="IPR010419">
    <property type="entry name" value="CO_DH_gsu"/>
</dbReference>
<dbReference type="EMBL" id="SACL01000007">
    <property type="protein sequence ID" value="RVT92315.1"/>
    <property type="molecule type" value="Genomic_DNA"/>
</dbReference>
<keyword evidence="2" id="KW-1185">Reference proteome</keyword>
<dbReference type="OrthoDB" id="9808623at2"/>
<proteinExistence type="predicted"/>
<dbReference type="CDD" id="cd07823">
    <property type="entry name" value="SRPBCC_5"/>
    <property type="match status" value="1"/>
</dbReference>
<dbReference type="PANTHER" id="PTHR38588">
    <property type="entry name" value="BLL0334 PROTEIN"/>
    <property type="match status" value="1"/>
</dbReference>
<dbReference type="PANTHER" id="PTHR38588:SF1">
    <property type="entry name" value="BLL0334 PROTEIN"/>
    <property type="match status" value="1"/>
</dbReference>
<evidence type="ECO:0000313" key="2">
    <source>
        <dbReference type="Proteomes" id="UP000282957"/>
    </source>
</evidence>
<evidence type="ECO:0000313" key="1">
    <source>
        <dbReference type="EMBL" id="RVT92315.1"/>
    </source>
</evidence>
<accession>A0A437M417</accession>
<reference evidence="1 2" key="1">
    <citation type="submission" date="2019-01" db="EMBL/GenBank/DDBJ databases">
        <authorList>
            <person name="Chen W.-M."/>
        </authorList>
    </citation>
    <scope>NUCLEOTIDE SEQUENCE [LARGE SCALE GENOMIC DNA]</scope>
    <source>
        <strain evidence="1 2">CCP-6</strain>
    </source>
</reference>
<sequence length="185" mass="19350">MKVEQRFTVARPIGDVWAFFHDIPAVASCLPGAEMTGEKSPGVYTGKVSLKLGPFGASFEGEAAVAFDEAARTGHVEGKGVDKRGGSRSKMVVDFALTEPAPGNTEVAVDADVTLSGAIAQFGRTGIIQETANILVGEFVRNLEAKLAPAEAAPPPAAPAPAQGVSVMRLGWMVLKSWVARLFGR</sequence>